<keyword evidence="10" id="KW-0805">Transcription regulation</keyword>
<keyword evidence="12" id="KW-0804">Transcription</keyword>
<evidence type="ECO:0000259" key="20">
    <source>
        <dbReference type="PROSITE" id="PS51915"/>
    </source>
</evidence>
<feature type="binding site" evidence="17">
    <location>
        <position position="88"/>
    </location>
    <ligand>
        <name>Zn(2+)</name>
        <dbReference type="ChEBI" id="CHEBI:29105"/>
    </ligand>
</feature>
<dbReference type="PROSITE" id="PS00028">
    <property type="entry name" value="ZINC_FINGER_C2H2_1"/>
    <property type="match status" value="4"/>
</dbReference>
<dbReference type="Proteomes" id="UP000007635">
    <property type="component" value="Chromosome XIX"/>
</dbReference>
<evidence type="ECO:0000256" key="10">
    <source>
        <dbReference type="ARBA" id="ARBA00023015"/>
    </source>
</evidence>
<feature type="binding site" evidence="17">
    <location>
        <position position="147"/>
    </location>
    <ligand>
        <name>Zn(2+)</name>
        <dbReference type="ChEBI" id="CHEBI:29105"/>
    </ligand>
</feature>
<reference evidence="21 22" key="1">
    <citation type="journal article" date="2021" name="G3 (Bethesda)">
        <title>Improved contiguity of the threespine stickleback genome using long-read sequencing.</title>
        <authorList>
            <person name="Nath S."/>
            <person name="Shaw D.E."/>
            <person name="White M.A."/>
        </authorList>
    </citation>
    <scope>NUCLEOTIDE SEQUENCE [LARGE SCALE GENOMIC DNA]</scope>
    <source>
        <strain evidence="21 22">Lake Benthic</strain>
    </source>
</reference>
<feature type="compositionally biased region" description="Basic and acidic residues" evidence="18">
    <location>
        <begin position="60"/>
        <end position="73"/>
    </location>
</feature>
<keyword evidence="6" id="KW-0677">Repeat</keyword>
<feature type="compositionally biased region" description="Basic residues" evidence="18">
    <location>
        <begin position="414"/>
        <end position="429"/>
    </location>
</feature>
<dbReference type="Ensembl" id="ENSGACT00000063844.1">
    <property type="protein sequence ID" value="ENSGACP00000038552.1"/>
    <property type="gene ID" value="ENSGACG00000002104.2"/>
</dbReference>
<evidence type="ECO:0000256" key="4">
    <source>
        <dbReference type="ARBA" id="ARBA00022454"/>
    </source>
</evidence>
<evidence type="ECO:0000256" key="5">
    <source>
        <dbReference type="ARBA" id="ARBA00022723"/>
    </source>
</evidence>
<dbReference type="GO" id="GO:0000785">
    <property type="term" value="C:chromatin"/>
    <property type="evidence" value="ECO:0007669"/>
    <property type="project" value="TreeGrafter"/>
</dbReference>
<evidence type="ECO:0000256" key="2">
    <source>
        <dbReference type="ARBA" id="ARBA00004123"/>
    </source>
</evidence>
<feature type="binding site" evidence="17">
    <location>
        <position position="144"/>
    </location>
    <ligand>
        <name>Zn(2+)</name>
        <dbReference type="ChEBI" id="CHEBI:29105"/>
    </ligand>
</feature>
<organism evidence="21 22">
    <name type="scientific">Gasterosteus aculeatus aculeatus</name>
    <name type="common">three-spined stickleback</name>
    <dbReference type="NCBI Taxonomy" id="481459"/>
    <lineage>
        <taxon>Eukaryota</taxon>
        <taxon>Metazoa</taxon>
        <taxon>Chordata</taxon>
        <taxon>Craniata</taxon>
        <taxon>Vertebrata</taxon>
        <taxon>Euteleostomi</taxon>
        <taxon>Actinopterygii</taxon>
        <taxon>Neopterygii</taxon>
        <taxon>Teleostei</taxon>
        <taxon>Neoteleostei</taxon>
        <taxon>Acanthomorphata</taxon>
        <taxon>Eupercaria</taxon>
        <taxon>Perciformes</taxon>
        <taxon>Cottioidei</taxon>
        <taxon>Gasterosteales</taxon>
        <taxon>Gasterosteidae</taxon>
        <taxon>Gasterosteus</taxon>
    </lineage>
</organism>
<feature type="compositionally biased region" description="Basic residues" evidence="18">
    <location>
        <begin position="392"/>
        <end position="406"/>
    </location>
</feature>
<evidence type="ECO:0000256" key="14">
    <source>
        <dbReference type="ARBA" id="ARBA00023328"/>
    </source>
</evidence>
<dbReference type="AlphaFoldDB" id="A0AAQ4PIG0"/>
<keyword evidence="8 17" id="KW-0862">Zinc</keyword>
<dbReference type="GO" id="GO:0005667">
    <property type="term" value="C:transcription regulator complex"/>
    <property type="evidence" value="ECO:0007669"/>
    <property type="project" value="TreeGrafter"/>
</dbReference>
<feature type="region of interest" description="Disordered" evidence="18">
    <location>
        <begin position="265"/>
        <end position="318"/>
    </location>
</feature>
<feature type="region of interest" description="Disordered" evidence="18">
    <location>
        <begin position="1"/>
        <end position="78"/>
    </location>
</feature>
<reference evidence="21" key="3">
    <citation type="submission" date="2025-09" db="UniProtKB">
        <authorList>
            <consortium name="Ensembl"/>
        </authorList>
    </citation>
    <scope>IDENTIFICATION</scope>
</reference>
<evidence type="ECO:0000256" key="7">
    <source>
        <dbReference type="ARBA" id="ARBA00022771"/>
    </source>
</evidence>
<dbReference type="GO" id="GO:0008270">
    <property type="term" value="F:zinc ion binding"/>
    <property type="evidence" value="ECO:0007669"/>
    <property type="project" value="UniProtKB-UniRule"/>
</dbReference>
<dbReference type="Pfam" id="PF00096">
    <property type="entry name" value="zf-C2H2"/>
    <property type="match status" value="2"/>
</dbReference>
<dbReference type="GO" id="GO:0000776">
    <property type="term" value="C:kinetochore"/>
    <property type="evidence" value="ECO:0007669"/>
    <property type="project" value="UniProtKB-KW"/>
</dbReference>
<dbReference type="PANTHER" id="PTHR14003">
    <property type="entry name" value="TRANSCRIPTIONAL REPRESSOR PROTEIN YY"/>
    <property type="match status" value="1"/>
</dbReference>
<evidence type="ECO:0000256" key="18">
    <source>
        <dbReference type="SAM" id="MobiDB-lite"/>
    </source>
</evidence>
<protein>
    <recommendedName>
        <fullName evidence="15">Zinc finger protein 276</fullName>
    </recommendedName>
</protein>
<evidence type="ECO:0000256" key="12">
    <source>
        <dbReference type="ARBA" id="ARBA00023163"/>
    </source>
</evidence>
<keyword evidence="7 16" id="KW-0863">Zinc-finger</keyword>
<evidence type="ECO:0000256" key="15">
    <source>
        <dbReference type="ARBA" id="ARBA00067232"/>
    </source>
</evidence>
<evidence type="ECO:0000256" key="13">
    <source>
        <dbReference type="ARBA" id="ARBA00023242"/>
    </source>
</evidence>
<keyword evidence="5 17" id="KW-0479">Metal-binding</keyword>
<dbReference type="FunFam" id="3.30.160.60:FF:000503">
    <property type="entry name" value="Zinc finger protein 276"/>
    <property type="match status" value="1"/>
</dbReference>
<comment type="function">
    <text evidence="1">May be involved in transcriptional regulation.</text>
</comment>
<dbReference type="GO" id="GO:0000981">
    <property type="term" value="F:DNA-binding transcription factor activity, RNA polymerase II-specific"/>
    <property type="evidence" value="ECO:0007669"/>
    <property type="project" value="TreeGrafter"/>
</dbReference>
<accession>A0AAQ4PIG0</accession>
<evidence type="ECO:0000256" key="6">
    <source>
        <dbReference type="ARBA" id="ARBA00022737"/>
    </source>
</evidence>
<dbReference type="PANTHER" id="PTHR14003:SF19">
    <property type="entry name" value="YY2 TRANSCRIPTION FACTOR"/>
    <property type="match status" value="1"/>
</dbReference>
<dbReference type="InterPro" id="IPR036236">
    <property type="entry name" value="Znf_C2H2_sf"/>
</dbReference>
<evidence type="ECO:0000313" key="21">
    <source>
        <dbReference type="Ensembl" id="ENSGACP00000038552.1"/>
    </source>
</evidence>
<keyword evidence="11" id="KW-0238">DNA-binding</keyword>
<dbReference type="GO" id="GO:0000978">
    <property type="term" value="F:RNA polymerase II cis-regulatory region sequence-specific DNA binding"/>
    <property type="evidence" value="ECO:0007669"/>
    <property type="project" value="TreeGrafter"/>
</dbReference>
<name>A0AAQ4PIG0_GASAC</name>
<dbReference type="Gene3D" id="3.30.160.60">
    <property type="entry name" value="Classic Zinc Finger"/>
    <property type="match status" value="5"/>
</dbReference>
<feature type="region of interest" description="Disordered" evidence="18">
    <location>
        <begin position="392"/>
        <end position="429"/>
    </location>
</feature>
<evidence type="ECO:0000256" key="16">
    <source>
        <dbReference type="PROSITE-ProRule" id="PRU00042"/>
    </source>
</evidence>
<evidence type="ECO:0000256" key="17">
    <source>
        <dbReference type="PROSITE-ProRule" id="PRU01263"/>
    </source>
</evidence>
<evidence type="ECO:0000256" key="9">
    <source>
        <dbReference type="ARBA" id="ARBA00022838"/>
    </source>
</evidence>
<dbReference type="PROSITE" id="PS51915">
    <property type="entry name" value="ZAD"/>
    <property type="match status" value="1"/>
</dbReference>
<dbReference type="SMART" id="SM00355">
    <property type="entry name" value="ZnF_C2H2"/>
    <property type="match status" value="5"/>
</dbReference>
<dbReference type="FunFam" id="3.30.160.60:FF:000219">
    <property type="entry name" value="Zinc finger protein 276"/>
    <property type="match status" value="1"/>
</dbReference>
<feature type="region of interest" description="Disordered" evidence="18">
    <location>
        <begin position="588"/>
        <end position="627"/>
    </location>
</feature>
<evidence type="ECO:0000256" key="11">
    <source>
        <dbReference type="ARBA" id="ARBA00023125"/>
    </source>
</evidence>
<keyword evidence="9" id="KW-0995">Kinetochore</keyword>
<keyword evidence="13" id="KW-0539">Nucleus</keyword>
<feature type="domain" description="C2H2-type" evidence="19">
    <location>
        <begin position="529"/>
        <end position="556"/>
    </location>
</feature>
<comment type="subcellular location">
    <subcellularLocation>
        <location evidence="3">Chromosome</location>
        <location evidence="3">Centromere</location>
        <location evidence="3">Kinetochore</location>
    </subcellularLocation>
    <subcellularLocation>
        <location evidence="2">Nucleus</location>
    </subcellularLocation>
</comment>
<feature type="domain" description="C2H2-type" evidence="19">
    <location>
        <begin position="439"/>
        <end position="468"/>
    </location>
</feature>
<feature type="compositionally biased region" description="Gly residues" evidence="18">
    <location>
        <begin position="16"/>
        <end position="26"/>
    </location>
</feature>
<feature type="domain" description="C2H2-type" evidence="19">
    <location>
        <begin position="559"/>
        <end position="582"/>
    </location>
</feature>
<dbReference type="GeneTree" id="ENSGT00940000158841"/>
<keyword evidence="14" id="KW-0137">Centromere</keyword>
<dbReference type="SUPFAM" id="SSF57667">
    <property type="entry name" value="beta-beta-alpha zinc fingers"/>
    <property type="match status" value="2"/>
</dbReference>
<keyword evidence="4" id="KW-0158">Chromosome</keyword>
<dbReference type="GO" id="GO:0031519">
    <property type="term" value="C:PcG protein complex"/>
    <property type="evidence" value="ECO:0007669"/>
    <property type="project" value="TreeGrafter"/>
</dbReference>
<dbReference type="InterPro" id="IPR012934">
    <property type="entry name" value="Znf_AD"/>
</dbReference>
<feature type="compositionally biased region" description="Low complexity" evidence="18">
    <location>
        <begin position="291"/>
        <end position="302"/>
    </location>
</feature>
<feature type="domain" description="C2H2-type" evidence="19">
    <location>
        <begin position="501"/>
        <end position="528"/>
    </location>
</feature>
<evidence type="ECO:0000256" key="1">
    <source>
        <dbReference type="ARBA" id="ARBA00003767"/>
    </source>
</evidence>
<evidence type="ECO:0000256" key="8">
    <source>
        <dbReference type="ARBA" id="ARBA00022833"/>
    </source>
</evidence>
<feature type="domain" description="C2H2-type" evidence="19">
    <location>
        <begin position="470"/>
        <end position="500"/>
    </location>
</feature>
<feature type="domain" description="ZAD" evidence="20">
    <location>
        <begin position="83"/>
        <end position="171"/>
    </location>
</feature>
<keyword evidence="22" id="KW-1185">Reference proteome</keyword>
<evidence type="ECO:0000259" key="19">
    <source>
        <dbReference type="PROSITE" id="PS50157"/>
    </source>
</evidence>
<dbReference type="PROSITE" id="PS50157">
    <property type="entry name" value="ZINC_FINGER_C2H2_2"/>
    <property type="match status" value="5"/>
</dbReference>
<evidence type="ECO:0000313" key="22">
    <source>
        <dbReference type="Proteomes" id="UP000007635"/>
    </source>
</evidence>
<sequence length="627" mass="69672">MKKKSRRAKPSAATGQPGGTRPAGGVGEDEGAPGLRGRPRRSVPDTTDGLYRDSTAAGADKSDNPRTPPESKSRAPAGRLSTALCRLCHGKFSPRSLRRAFDKWPQDAVESDAAARSPLLFHADFQRLVGVQLDRDPRLSEFICKKCHSKFYKCHGILLRFLQRVNLPPVGKENLQSWKKCPEASMHRAATTPQSITSDPECLRRLVSWAHHHGEACRCCPNLREVLQERCRGSVRAVWGCVDGHSYAMGARTLAADLCAGGISEQDGEEAQPSGDGSTGAEARRGPPALPAQTQSSAAAADCTDDTEDAGSQQGAFPVPAQLEDPAADSDASDRSVTPFLSNVIRLVKRATGHQRGLTGRARRFDFEGDFEEGRRGELSYDEMFDPYADKRARRVTAPSKRRRSPKALAEPKVKKRPGPKPGWKNKLKPKGEELPNIYKCPYQGCTAVYRAPDGLKKHIKEHHEEVKERPCPHPGCNKVFMIDRYLQRHVKLIHTEERNYICDQCGQTFKQRKHLSVHQMRHSGAKPLQCEVCGFQCRQRASLKYHMTKHKAEADLEFACLMCGKRFEKAHNLNVHMSMVHPLIQAKVQRSSQQQQQQAPPPPPPSYSDLHAMALSGEAVRQDHDR</sequence>
<reference evidence="21" key="2">
    <citation type="submission" date="2025-08" db="UniProtKB">
        <authorList>
            <consortium name="Ensembl"/>
        </authorList>
    </citation>
    <scope>IDENTIFICATION</scope>
</reference>
<proteinExistence type="predicted"/>
<dbReference type="InterPro" id="IPR013087">
    <property type="entry name" value="Znf_C2H2_type"/>
</dbReference>
<evidence type="ECO:0000256" key="3">
    <source>
        <dbReference type="ARBA" id="ARBA00004629"/>
    </source>
</evidence>
<feature type="binding site" evidence="17">
    <location>
        <position position="85"/>
    </location>
    <ligand>
        <name>Zn(2+)</name>
        <dbReference type="ChEBI" id="CHEBI:29105"/>
    </ligand>
</feature>
<dbReference type="FunFam" id="3.30.160.60:FF:000400">
    <property type="entry name" value="Zinc finger protein 276"/>
    <property type="match status" value="1"/>
</dbReference>